<gene>
    <name evidence="1" type="ORF">LCGC14_0429380</name>
</gene>
<dbReference type="EMBL" id="LAZR01000401">
    <property type="protein sequence ID" value="KKN70508.1"/>
    <property type="molecule type" value="Genomic_DNA"/>
</dbReference>
<protein>
    <recommendedName>
        <fullName evidence="2">SPOR domain-containing protein</fullName>
    </recommendedName>
</protein>
<organism evidence="1">
    <name type="scientific">marine sediment metagenome</name>
    <dbReference type="NCBI Taxonomy" id="412755"/>
    <lineage>
        <taxon>unclassified sequences</taxon>
        <taxon>metagenomes</taxon>
        <taxon>ecological metagenomes</taxon>
    </lineage>
</organism>
<sequence length="97" mass="11181">MPKRRRKSIKLLRTRKGVRGQTWFLIGTYDDRTEANNQAADMKEEGFLTSVRKTKDGDAWSVWVHTKGSQTRKQTAILEGRIRTTGTIFQPKISKSK</sequence>
<dbReference type="AlphaFoldDB" id="A0A0F9VXS1"/>
<evidence type="ECO:0000313" key="1">
    <source>
        <dbReference type="EMBL" id="KKN70508.1"/>
    </source>
</evidence>
<evidence type="ECO:0008006" key="2">
    <source>
        <dbReference type="Google" id="ProtNLM"/>
    </source>
</evidence>
<reference evidence="1" key="1">
    <citation type="journal article" date="2015" name="Nature">
        <title>Complex archaea that bridge the gap between prokaryotes and eukaryotes.</title>
        <authorList>
            <person name="Spang A."/>
            <person name="Saw J.H."/>
            <person name="Jorgensen S.L."/>
            <person name="Zaremba-Niedzwiedzka K."/>
            <person name="Martijn J."/>
            <person name="Lind A.E."/>
            <person name="van Eijk R."/>
            <person name="Schleper C."/>
            <person name="Guy L."/>
            <person name="Ettema T.J."/>
        </authorList>
    </citation>
    <scope>NUCLEOTIDE SEQUENCE</scope>
</reference>
<proteinExistence type="predicted"/>
<accession>A0A0F9VXS1</accession>
<comment type="caution">
    <text evidence="1">The sequence shown here is derived from an EMBL/GenBank/DDBJ whole genome shotgun (WGS) entry which is preliminary data.</text>
</comment>
<name>A0A0F9VXS1_9ZZZZ</name>